<dbReference type="Proteomes" id="UP000283634">
    <property type="component" value="Unassembled WGS sequence"/>
</dbReference>
<comment type="caution">
    <text evidence="1">The sequence shown here is derived from an EMBL/GenBank/DDBJ whole genome shotgun (WGS) entry which is preliminary data.</text>
</comment>
<dbReference type="EMBL" id="MKGL01000058">
    <property type="protein sequence ID" value="RNF08867.1"/>
    <property type="molecule type" value="Genomic_DNA"/>
</dbReference>
<dbReference type="AlphaFoldDB" id="A0A422NTT8"/>
<dbReference type="OrthoDB" id="250755at2759"/>
<gene>
    <name evidence="1" type="ORF">TraAM80_02500</name>
</gene>
<dbReference type="RefSeq" id="XP_029240653.1">
    <property type="nucleotide sequence ID" value="XM_029379500.1"/>
</dbReference>
<organism evidence="1 2">
    <name type="scientific">Trypanosoma rangeli</name>
    <dbReference type="NCBI Taxonomy" id="5698"/>
    <lineage>
        <taxon>Eukaryota</taxon>
        <taxon>Discoba</taxon>
        <taxon>Euglenozoa</taxon>
        <taxon>Kinetoplastea</taxon>
        <taxon>Metakinetoplastina</taxon>
        <taxon>Trypanosomatida</taxon>
        <taxon>Trypanosomatidae</taxon>
        <taxon>Trypanosoma</taxon>
        <taxon>Herpetosoma</taxon>
    </lineage>
</organism>
<reference evidence="1 2" key="1">
    <citation type="journal article" date="2018" name="BMC Genomics">
        <title>Genomic comparison of Trypanosoma conorhini and Trypanosoma rangeli to Trypanosoma cruzi strains of high and low virulence.</title>
        <authorList>
            <person name="Bradwell K.R."/>
            <person name="Koparde V.N."/>
            <person name="Matveyev A.V."/>
            <person name="Serrano M.G."/>
            <person name="Alves J.M."/>
            <person name="Parikh H."/>
            <person name="Huang B."/>
            <person name="Lee V."/>
            <person name="Espinosa-Alvarez O."/>
            <person name="Ortiz P.A."/>
            <person name="Costa-Martins A.G."/>
            <person name="Teixeira M.M."/>
            <person name="Buck G.A."/>
        </authorList>
    </citation>
    <scope>NUCLEOTIDE SEQUENCE [LARGE SCALE GENOMIC DNA]</scope>
    <source>
        <strain evidence="1 2">AM80</strain>
    </source>
</reference>
<evidence type="ECO:0000313" key="2">
    <source>
        <dbReference type="Proteomes" id="UP000283634"/>
    </source>
</evidence>
<name>A0A422NTT8_TRYRA</name>
<accession>A0A422NTT8</accession>
<protein>
    <submittedName>
        <fullName evidence="1">Uncharacterized protein</fullName>
    </submittedName>
</protein>
<proteinExistence type="predicted"/>
<feature type="non-terminal residue" evidence="1">
    <location>
        <position position="158"/>
    </location>
</feature>
<evidence type="ECO:0000313" key="1">
    <source>
        <dbReference type="EMBL" id="RNF08867.1"/>
    </source>
</evidence>
<keyword evidence="2" id="KW-1185">Reference proteome</keyword>
<sequence length="158" mass="16760">MPRSTLKIAAMQWWEKAGAVEQSKLAGEPLPCRSSQVERLRTECVAHVARGDATPFVRRPRPANSERDDVFPSDAFSTATGKDTISGRMASLTGSFRGDAALTAPGSGTVSLEVAAGCLPRQFTDHLGGVWRRALNPIEDAATDATPVYMGISATGTL</sequence>
<dbReference type="GeneID" id="40326433"/>
<dbReference type="VEuPathDB" id="TriTrypDB:TRSC58_06643"/>